<feature type="transmembrane region" description="Helical" evidence="7">
    <location>
        <begin position="239"/>
        <end position="256"/>
    </location>
</feature>
<comment type="catalytic activity">
    <reaction evidence="7">
        <text>L-cysteinyl-[prolipoprotein] + a 1,2-diacyl-sn-glycero-3-phospho-(1'-sn-glycerol) = an S-1,2-diacyl-sn-glyceryl-L-cysteinyl-[prolipoprotein] + sn-glycerol 1-phosphate + H(+)</text>
        <dbReference type="Rhea" id="RHEA:56712"/>
        <dbReference type="Rhea" id="RHEA-COMP:14679"/>
        <dbReference type="Rhea" id="RHEA-COMP:14680"/>
        <dbReference type="ChEBI" id="CHEBI:15378"/>
        <dbReference type="ChEBI" id="CHEBI:29950"/>
        <dbReference type="ChEBI" id="CHEBI:57685"/>
        <dbReference type="ChEBI" id="CHEBI:64716"/>
        <dbReference type="ChEBI" id="CHEBI:140658"/>
        <dbReference type="EC" id="2.5.1.145"/>
    </reaction>
</comment>
<evidence type="ECO:0000313" key="9">
    <source>
        <dbReference type="Proteomes" id="UP000216207"/>
    </source>
</evidence>
<comment type="subcellular location">
    <subcellularLocation>
        <location evidence="7">Cell membrane</location>
        <topology evidence="7">Multi-pass membrane protein</topology>
    </subcellularLocation>
</comment>
<keyword evidence="8" id="KW-0449">Lipoprotein</keyword>
<dbReference type="HAMAP" id="MF_01147">
    <property type="entry name" value="Lgt"/>
    <property type="match status" value="1"/>
</dbReference>
<evidence type="ECO:0000256" key="7">
    <source>
        <dbReference type="HAMAP-Rule" id="MF_01147"/>
    </source>
</evidence>
<gene>
    <name evidence="7" type="primary">lgt</name>
    <name evidence="8" type="ORF">CHH72_05565</name>
</gene>
<dbReference type="PANTHER" id="PTHR30589:SF0">
    <property type="entry name" value="PHOSPHATIDYLGLYCEROL--PROLIPOPROTEIN DIACYLGLYCERYL TRANSFERASE"/>
    <property type="match status" value="1"/>
</dbReference>
<feature type="transmembrane region" description="Helical" evidence="7">
    <location>
        <begin position="20"/>
        <end position="39"/>
    </location>
</feature>
<comment type="function">
    <text evidence="7">Catalyzes the transfer of the diacylglyceryl group from phosphatidylglycerol to the sulfhydryl group of the N-terminal cysteine of a prolipoprotein, the first step in the formation of mature lipoproteins.</text>
</comment>
<dbReference type="GO" id="GO:0005886">
    <property type="term" value="C:plasma membrane"/>
    <property type="evidence" value="ECO:0007669"/>
    <property type="project" value="UniProtKB-SubCell"/>
</dbReference>
<dbReference type="GO" id="GO:0008961">
    <property type="term" value="F:phosphatidylglycerol-prolipoprotein diacylglyceryl transferase activity"/>
    <property type="evidence" value="ECO:0007669"/>
    <property type="project" value="UniProtKB-UniRule"/>
</dbReference>
<keyword evidence="6 7" id="KW-0472">Membrane</keyword>
<dbReference type="Pfam" id="PF01790">
    <property type="entry name" value="LGT"/>
    <property type="match status" value="1"/>
</dbReference>
<evidence type="ECO:0000256" key="6">
    <source>
        <dbReference type="ARBA" id="ARBA00023136"/>
    </source>
</evidence>
<protein>
    <recommendedName>
        <fullName evidence="7">Phosphatidylglycerol--prolipoprotein diacylglyceryl transferase</fullName>
        <ecNumber evidence="7">2.5.1.145</ecNumber>
    </recommendedName>
</protein>
<feature type="transmembrane region" description="Helical" evidence="7">
    <location>
        <begin position="209"/>
        <end position="227"/>
    </location>
</feature>
<dbReference type="UniPathway" id="UPA00664"/>
<dbReference type="Proteomes" id="UP000216207">
    <property type="component" value="Unassembled WGS sequence"/>
</dbReference>
<feature type="binding site" evidence="7">
    <location>
        <position position="137"/>
    </location>
    <ligand>
        <name>a 1,2-diacyl-sn-glycero-3-phospho-(1'-sn-glycerol)</name>
        <dbReference type="ChEBI" id="CHEBI:64716"/>
    </ligand>
</feature>
<keyword evidence="4 7" id="KW-0812">Transmembrane</keyword>
<proteinExistence type="inferred from homology"/>
<dbReference type="NCBIfam" id="TIGR00544">
    <property type="entry name" value="lgt"/>
    <property type="match status" value="1"/>
</dbReference>
<dbReference type="EMBL" id="NPCC01000006">
    <property type="protein sequence ID" value="PAE89723.1"/>
    <property type="molecule type" value="Genomic_DNA"/>
</dbReference>
<accession>A0A268P1U9</accession>
<keyword evidence="3 7" id="KW-0808">Transferase</keyword>
<dbReference type="EC" id="2.5.1.145" evidence="7"/>
<dbReference type="InterPro" id="IPR001640">
    <property type="entry name" value="Lgt"/>
</dbReference>
<comment type="pathway">
    <text evidence="7">Protein modification; lipoprotein biosynthesis (diacylglyceryl transfer).</text>
</comment>
<keyword evidence="2 7" id="KW-1003">Cell membrane</keyword>
<reference evidence="8 9" key="1">
    <citation type="submission" date="2017-07" db="EMBL/GenBank/DDBJ databases">
        <title>Isolation and whole genome analysis of endospore-forming bacteria from heroin.</title>
        <authorList>
            <person name="Kalinowski J."/>
            <person name="Ahrens B."/>
            <person name="Al-Dilaimi A."/>
            <person name="Winkler A."/>
            <person name="Wibberg D."/>
            <person name="Schleenbecker U."/>
            <person name="Ruckert C."/>
            <person name="Wolfel R."/>
            <person name="Grass G."/>
        </authorList>
    </citation>
    <scope>NUCLEOTIDE SEQUENCE [LARGE SCALE GENOMIC DNA]</scope>
    <source>
        <strain evidence="8 9">7539</strain>
    </source>
</reference>
<dbReference type="PANTHER" id="PTHR30589">
    <property type="entry name" value="PROLIPOPROTEIN DIACYLGLYCERYL TRANSFERASE"/>
    <property type="match status" value="1"/>
</dbReference>
<comment type="similarity">
    <text evidence="1 7">Belongs to the Lgt family.</text>
</comment>
<sequence length="277" mass="31690">MEEQIEPIDRVFVQLGPIAIYWYAVLILLGVAVGYFMARRESVKRGLPQETFADLLVWALPISILSARAYYVIFRWEQFADNPISVFYLREGGIAIHGALIGAVVTAIVFAKKRGLSFWKLADVAAPSILIGQAIGRWGNFVNQEVYGAEVTREFLEGMFLPDWIINQMYINGTYYQPTFLYESLWNVLGVVVLLLLRKANLRQGELFLSYVIWYSVGRFVIEGMRLDYLLIGDSLRTAQLLSIILVVAAIALWVYRRLWVKPPRYLNPDAATKQRK</sequence>
<evidence type="ECO:0000256" key="4">
    <source>
        <dbReference type="ARBA" id="ARBA00022692"/>
    </source>
</evidence>
<dbReference type="PROSITE" id="PS01311">
    <property type="entry name" value="LGT"/>
    <property type="match status" value="1"/>
</dbReference>
<evidence type="ECO:0000256" key="3">
    <source>
        <dbReference type="ARBA" id="ARBA00022679"/>
    </source>
</evidence>
<feature type="transmembrane region" description="Helical" evidence="7">
    <location>
        <begin position="94"/>
        <end position="111"/>
    </location>
</feature>
<organism evidence="8 9">
    <name type="scientific">Shouchella clausii</name>
    <name type="common">Alkalihalobacillus clausii</name>
    <dbReference type="NCBI Taxonomy" id="79880"/>
    <lineage>
        <taxon>Bacteria</taxon>
        <taxon>Bacillati</taxon>
        <taxon>Bacillota</taxon>
        <taxon>Bacilli</taxon>
        <taxon>Bacillales</taxon>
        <taxon>Bacillaceae</taxon>
        <taxon>Shouchella</taxon>
    </lineage>
</organism>
<comment type="caution">
    <text evidence="8">The sequence shown here is derived from an EMBL/GenBank/DDBJ whole genome shotgun (WGS) entry which is preliminary data.</text>
</comment>
<evidence type="ECO:0000256" key="5">
    <source>
        <dbReference type="ARBA" id="ARBA00022989"/>
    </source>
</evidence>
<dbReference type="SMR" id="A0A268P1U9"/>
<feature type="transmembrane region" description="Helical" evidence="7">
    <location>
        <begin position="179"/>
        <end position="197"/>
    </location>
</feature>
<name>A0A268P1U9_SHOCL</name>
<evidence type="ECO:0000313" key="8">
    <source>
        <dbReference type="EMBL" id="PAE89723.1"/>
    </source>
</evidence>
<dbReference type="OMA" id="WIELMRT"/>
<evidence type="ECO:0000256" key="2">
    <source>
        <dbReference type="ARBA" id="ARBA00022475"/>
    </source>
</evidence>
<feature type="transmembrane region" description="Helical" evidence="7">
    <location>
        <begin position="51"/>
        <end position="74"/>
    </location>
</feature>
<keyword evidence="5 7" id="KW-1133">Transmembrane helix</keyword>
<dbReference type="GO" id="GO:0042158">
    <property type="term" value="P:lipoprotein biosynthetic process"/>
    <property type="evidence" value="ECO:0007669"/>
    <property type="project" value="UniProtKB-UniRule"/>
</dbReference>
<dbReference type="AlphaFoldDB" id="A0A268P1U9"/>
<evidence type="ECO:0000256" key="1">
    <source>
        <dbReference type="ARBA" id="ARBA00007150"/>
    </source>
</evidence>
<dbReference type="RefSeq" id="WP_011247896.1">
    <property type="nucleotide sequence ID" value="NZ_BOQQ01000002.1"/>
</dbReference>